<keyword evidence="1" id="KW-0812">Transmembrane</keyword>
<gene>
    <name evidence="2" type="ORF">DY000_02044961</name>
</gene>
<keyword evidence="3" id="KW-1185">Reference proteome</keyword>
<feature type="transmembrane region" description="Helical" evidence="1">
    <location>
        <begin position="42"/>
        <end position="64"/>
    </location>
</feature>
<evidence type="ECO:0000256" key="1">
    <source>
        <dbReference type="SAM" id="Phobius"/>
    </source>
</evidence>
<dbReference type="Proteomes" id="UP000266723">
    <property type="component" value="Unassembled WGS sequence"/>
</dbReference>
<evidence type="ECO:0000313" key="2">
    <source>
        <dbReference type="EMBL" id="KAF3607771.1"/>
    </source>
</evidence>
<evidence type="ECO:0000313" key="3">
    <source>
        <dbReference type="Proteomes" id="UP000266723"/>
    </source>
</evidence>
<organism evidence="2 3">
    <name type="scientific">Brassica cretica</name>
    <name type="common">Mustard</name>
    <dbReference type="NCBI Taxonomy" id="69181"/>
    <lineage>
        <taxon>Eukaryota</taxon>
        <taxon>Viridiplantae</taxon>
        <taxon>Streptophyta</taxon>
        <taxon>Embryophyta</taxon>
        <taxon>Tracheophyta</taxon>
        <taxon>Spermatophyta</taxon>
        <taxon>Magnoliopsida</taxon>
        <taxon>eudicotyledons</taxon>
        <taxon>Gunneridae</taxon>
        <taxon>Pentapetalae</taxon>
        <taxon>rosids</taxon>
        <taxon>malvids</taxon>
        <taxon>Brassicales</taxon>
        <taxon>Brassicaceae</taxon>
        <taxon>Brassiceae</taxon>
        <taxon>Brassica</taxon>
    </lineage>
</organism>
<keyword evidence="1" id="KW-0472">Membrane</keyword>
<dbReference type="PANTHER" id="PTHR46347">
    <property type="entry name" value="RING/FYVE/PHD ZINC FINGER SUPERFAMILY PROTEIN"/>
    <property type="match status" value="1"/>
</dbReference>
<proteinExistence type="predicted"/>
<dbReference type="EMBL" id="QGKV02000297">
    <property type="protein sequence ID" value="KAF3607771.1"/>
    <property type="molecule type" value="Genomic_DNA"/>
</dbReference>
<keyword evidence="1" id="KW-1133">Transmembrane helix</keyword>
<protein>
    <submittedName>
        <fullName evidence="2">Uncharacterized protein</fullName>
    </submittedName>
</protein>
<sequence>MFLIMQPAVAVFAGGAYMMDTDGDFSNSFKNGLVRILAKHPIPFYYCIGFVIFFGVVGFLGLIAQFI</sequence>
<accession>A0ABQ7EXG1</accession>
<dbReference type="PANTHER" id="PTHR46347:SF9">
    <property type="entry name" value="RING-CH-TYPE DOMAIN-CONTAINING PROTEIN"/>
    <property type="match status" value="1"/>
</dbReference>
<comment type="caution">
    <text evidence="2">The sequence shown here is derived from an EMBL/GenBank/DDBJ whole genome shotgun (WGS) entry which is preliminary data.</text>
</comment>
<reference evidence="2 3" key="1">
    <citation type="journal article" date="2020" name="BMC Genomics">
        <title>Intraspecific diversification of the crop wild relative Brassica cretica Lam. using demographic model selection.</title>
        <authorList>
            <person name="Kioukis A."/>
            <person name="Michalopoulou V.A."/>
            <person name="Briers L."/>
            <person name="Pirintsos S."/>
            <person name="Studholme D.J."/>
            <person name="Pavlidis P."/>
            <person name="Sarris P.F."/>
        </authorList>
    </citation>
    <scope>NUCLEOTIDE SEQUENCE [LARGE SCALE GENOMIC DNA]</scope>
    <source>
        <strain evidence="3">cv. PFS-1207/04</strain>
    </source>
</reference>
<name>A0ABQ7EXG1_BRACR</name>